<comment type="caution">
    <text evidence="1">The sequence shown here is derived from an EMBL/GenBank/DDBJ whole genome shotgun (WGS) entry which is preliminary data.</text>
</comment>
<dbReference type="AlphaFoldDB" id="A0A3S3QTH8"/>
<dbReference type="Proteomes" id="UP000287853">
    <property type="component" value="Unassembled WGS sequence"/>
</dbReference>
<protein>
    <submittedName>
        <fullName evidence="1">Uncharacterized protein</fullName>
    </submittedName>
</protein>
<organism evidence="1 2">
    <name type="scientific">Candidatus Electrothrix aarhusensis</name>
    <dbReference type="NCBI Taxonomy" id="1859131"/>
    <lineage>
        <taxon>Bacteria</taxon>
        <taxon>Pseudomonadati</taxon>
        <taxon>Thermodesulfobacteriota</taxon>
        <taxon>Desulfobulbia</taxon>
        <taxon>Desulfobulbales</taxon>
        <taxon>Desulfobulbaceae</taxon>
        <taxon>Candidatus Electrothrix</taxon>
    </lineage>
</organism>
<name>A0A3S3QTH8_9BACT</name>
<sequence length="72" mass="8514">MNGYVGPAWSRCAFKKTDIYSSLSHSKTDNISFLLRFSYNRVQVHRDRMCERYNTSNVIFLQTSYNLKRPEA</sequence>
<dbReference type="EMBL" id="MTKO01000037">
    <property type="protein sequence ID" value="RWX47306.1"/>
    <property type="molecule type" value="Genomic_DNA"/>
</dbReference>
<proteinExistence type="predicted"/>
<gene>
    <name evidence="1" type="ORF">H206_07591</name>
</gene>
<evidence type="ECO:0000313" key="2">
    <source>
        <dbReference type="Proteomes" id="UP000287853"/>
    </source>
</evidence>
<evidence type="ECO:0000313" key="1">
    <source>
        <dbReference type="EMBL" id="RWX47306.1"/>
    </source>
</evidence>
<accession>A0A3S3QTH8</accession>
<keyword evidence="2" id="KW-1185">Reference proteome</keyword>
<reference evidence="1 2" key="1">
    <citation type="submission" date="2017-01" db="EMBL/GenBank/DDBJ databases">
        <title>The cable genome- insights into the physiology and evolution of filamentous bacteria capable of sulfide oxidation via long distance electron transfer.</title>
        <authorList>
            <person name="Schreiber L."/>
            <person name="Bjerg J.T."/>
            <person name="Boggild A."/>
            <person name="Van De Vossenberg J."/>
            <person name="Meysman F."/>
            <person name="Nielsen L.P."/>
            <person name="Schramm A."/>
            <person name="Kjeldsen K.U."/>
        </authorList>
    </citation>
    <scope>NUCLEOTIDE SEQUENCE [LARGE SCALE GENOMIC DNA]</scope>
    <source>
        <strain evidence="1">MCF</strain>
    </source>
</reference>